<dbReference type="InterPro" id="IPR039845">
    <property type="entry name" value="FAM192A"/>
</dbReference>
<dbReference type="AlphaFoldDB" id="A0A127Z7U8"/>
<evidence type="ECO:0000256" key="1">
    <source>
        <dbReference type="ARBA" id="ARBA00004123"/>
    </source>
</evidence>
<evidence type="ECO:0000259" key="4">
    <source>
        <dbReference type="Pfam" id="PF10187"/>
    </source>
</evidence>
<dbReference type="OrthoDB" id="75720at2759"/>
<dbReference type="GO" id="GO:0005634">
    <property type="term" value="C:nucleus"/>
    <property type="evidence" value="ECO:0007669"/>
    <property type="project" value="UniProtKB-SubCell"/>
</dbReference>
<evidence type="ECO:0000313" key="5">
    <source>
        <dbReference type="EMBL" id="CDU22075.1"/>
    </source>
</evidence>
<dbReference type="PANTHER" id="PTHR13495:SF0">
    <property type="entry name" value="PSME3-INTERACTING PROTEIN"/>
    <property type="match status" value="1"/>
</dbReference>
<dbReference type="InterPro" id="IPR019331">
    <property type="entry name" value="FAM192A/Fyv6_N"/>
</dbReference>
<feature type="region of interest" description="Disordered" evidence="3">
    <location>
        <begin position="106"/>
        <end position="188"/>
    </location>
</feature>
<feature type="compositionally biased region" description="Polar residues" evidence="3">
    <location>
        <begin position="160"/>
        <end position="170"/>
    </location>
</feature>
<comment type="subcellular location">
    <subcellularLocation>
        <location evidence="1">Nucleus</location>
    </subcellularLocation>
</comment>
<feature type="domain" description="FAM192A/Fyv6 N-terminal" evidence="4">
    <location>
        <begin position="16"/>
        <end position="104"/>
    </location>
</feature>
<feature type="compositionally biased region" description="Low complexity" evidence="3">
    <location>
        <begin position="171"/>
        <end position="188"/>
    </location>
</feature>
<proteinExistence type="predicted"/>
<keyword evidence="2" id="KW-0539">Nucleus</keyword>
<sequence>MIGSTKTSVASRFVSQAEIDASRSITTSSSTTTAEEYDPRSLFERLQAHKEAKDAALDEKYKLSNQFRGIDEGESDFLAQVEAARKAERCEKEKRDSEELQAFRAAKASAAGIKQGEEVKKPPTKVEKQASGANPGTPASSAKKKRKANPLLGVIKKKPANTTTKSASTGSSDAPPAAKATTPDSGAT</sequence>
<evidence type="ECO:0000256" key="2">
    <source>
        <dbReference type="ARBA" id="ARBA00023242"/>
    </source>
</evidence>
<accession>A0A127Z7U8</accession>
<dbReference type="EMBL" id="LK056654">
    <property type="protein sequence ID" value="CDU22075.1"/>
    <property type="molecule type" value="Genomic_DNA"/>
</dbReference>
<evidence type="ECO:0000256" key="3">
    <source>
        <dbReference type="SAM" id="MobiDB-lite"/>
    </source>
</evidence>
<feature type="compositionally biased region" description="Basic and acidic residues" evidence="3">
    <location>
        <begin position="115"/>
        <end position="128"/>
    </location>
</feature>
<name>A0A127Z7U8_9BASI</name>
<feature type="region of interest" description="Disordered" evidence="3">
    <location>
        <begin position="20"/>
        <end position="39"/>
    </location>
</feature>
<dbReference type="Pfam" id="PF10187">
    <property type="entry name" value="FAM192A_Fyv6_N"/>
    <property type="match status" value="1"/>
</dbReference>
<feature type="compositionally biased region" description="Low complexity" evidence="3">
    <location>
        <begin position="22"/>
        <end position="33"/>
    </location>
</feature>
<protein>
    <submittedName>
        <fullName evidence="5">Related to NEFA-interacting nuclear protein NIP30</fullName>
    </submittedName>
</protein>
<gene>
    <name evidence="5" type="ORF">SPSC_00705</name>
</gene>
<reference evidence="5" key="1">
    <citation type="submission" date="2014-06" db="EMBL/GenBank/DDBJ databases">
        <authorList>
            <person name="Ju J."/>
            <person name="Zhang J."/>
        </authorList>
    </citation>
    <scope>NUCLEOTIDE SEQUENCE</scope>
    <source>
        <strain evidence="5">SscI8</strain>
    </source>
</reference>
<dbReference type="PANTHER" id="PTHR13495">
    <property type="entry name" value="NEFA-INTERACTING NUCLEAR PROTEIN NIP30"/>
    <property type="match status" value="1"/>
</dbReference>
<feature type="compositionally biased region" description="Polar residues" evidence="3">
    <location>
        <begin position="131"/>
        <end position="140"/>
    </location>
</feature>
<organism evidence="5">
    <name type="scientific">Sporisorium scitamineum</name>
    <dbReference type="NCBI Taxonomy" id="49012"/>
    <lineage>
        <taxon>Eukaryota</taxon>
        <taxon>Fungi</taxon>
        <taxon>Dikarya</taxon>
        <taxon>Basidiomycota</taxon>
        <taxon>Ustilaginomycotina</taxon>
        <taxon>Ustilaginomycetes</taxon>
        <taxon>Ustilaginales</taxon>
        <taxon>Ustilaginaceae</taxon>
        <taxon>Sporisorium</taxon>
    </lineage>
</organism>